<accession>A0AAQ4QUD7</accession>
<dbReference type="Pfam" id="PF00640">
    <property type="entry name" value="PID"/>
    <property type="match status" value="2"/>
</dbReference>
<protein>
    <submittedName>
        <fullName evidence="3">Amyloid beta protein binding family B member 2</fullName>
    </submittedName>
</protein>
<dbReference type="InterPro" id="IPR011993">
    <property type="entry name" value="PH-like_dom_sf"/>
</dbReference>
<evidence type="ECO:0000313" key="4">
    <source>
        <dbReference type="Proteomes" id="UP000007635"/>
    </source>
</evidence>
<dbReference type="GO" id="GO:0001540">
    <property type="term" value="F:amyloid-beta binding"/>
    <property type="evidence" value="ECO:0007669"/>
    <property type="project" value="InterPro"/>
</dbReference>
<proteinExistence type="predicted"/>
<dbReference type="CDD" id="cd01272">
    <property type="entry name" value="PTB1_Fe65"/>
    <property type="match status" value="1"/>
</dbReference>
<keyword evidence="1" id="KW-0677">Repeat</keyword>
<dbReference type="PANTHER" id="PTHR14058:SF11">
    <property type="entry name" value="AMYLOID BETA PRECURSOR PROTEIN BINDING FAMILY B MEMBER 2"/>
    <property type="match status" value="1"/>
</dbReference>
<dbReference type="FunFam" id="2.30.29.30:FF:000019">
    <property type="entry name" value="Amyloid beta (A4) precursor protein-binding, family B, member 1 (Fe65)"/>
    <property type="match status" value="1"/>
</dbReference>
<reference evidence="3" key="2">
    <citation type="submission" date="2025-08" db="UniProtKB">
        <authorList>
            <consortium name="Ensembl"/>
        </authorList>
    </citation>
    <scope>IDENTIFICATION</scope>
</reference>
<sequence>MPDPECRSLLLEDEDKKRVWSDFGGKIDSEVWKDLQAATVNPDPSLKEFEGATLRYASLKLRNRPAVEDEQSSSANRDPETKCFAVRSLGWVEMAEDDLAPGKSSVAVNNCIRQLSYCKNDIRDTVGIWGEGKDMYLVLENNMLNLVDPMDRGLLHSQPIASIRVWGVGRDNGRDFAYVARDKNTRILKCHVFRCDTPAKAIATSLHEICSRIMTERKNAKRCIVGCWHVFQRVLLSAEFPTPKTELVQKFQVLYLGMLPVARPIGMDILNGAIDSLIGSSSREDWTPVALNVADATVTISKDQNEEDVLVECRVRFLSFMGVGRNVHTFAFVMDAGGHRFDCHVFWCEPNAGNVSEAVQAACMLRYQKCLVARPPSQKACGSLPPADSVSRRVSTSVKRGVLSLIDTLKQKRPVGELPQ</sequence>
<dbReference type="FunFam" id="2.30.29.30:FF:000034">
    <property type="entry name" value="amyloid beta A4 precursor protein-binding family B member 2"/>
    <property type="match status" value="1"/>
</dbReference>
<dbReference type="Gene3D" id="2.30.29.30">
    <property type="entry name" value="Pleckstrin-homology domain (PH domain)/Phosphotyrosine-binding domain (PTB)"/>
    <property type="match status" value="2"/>
</dbReference>
<dbReference type="CDD" id="cd01271">
    <property type="entry name" value="PTB2_Fe65"/>
    <property type="match status" value="1"/>
</dbReference>
<feature type="domain" description="PID" evidence="2">
    <location>
        <begin position="250"/>
        <end position="376"/>
    </location>
</feature>
<name>A0AAQ4QUD7_GASAC</name>
<dbReference type="AlphaFoldDB" id="A0AAQ4QUD7"/>
<feature type="domain" description="PID" evidence="2">
    <location>
        <begin position="84"/>
        <end position="220"/>
    </location>
</feature>
<dbReference type="GeneTree" id="ENSGT00390000000002"/>
<dbReference type="PROSITE" id="PS01179">
    <property type="entry name" value="PID"/>
    <property type="match status" value="2"/>
</dbReference>
<dbReference type="GO" id="GO:0006355">
    <property type="term" value="P:regulation of DNA-templated transcription"/>
    <property type="evidence" value="ECO:0007669"/>
    <property type="project" value="TreeGrafter"/>
</dbReference>
<dbReference type="GO" id="GO:0005737">
    <property type="term" value="C:cytoplasm"/>
    <property type="evidence" value="ECO:0007669"/>
    <property type="project" value="TreeGrafter"/>
</dbReference>
<evidence type="ECO:0000313" key="3">
    <source>
        <dbReference type="Ensembl" id="ENSGACP00000054452.1"/>
    </source>
</evidence>
<dbReference type="SUPFAM" id="SSF50729">
    <property type="entry name" value="PH domain-like"/>
    <property type="match status" value="2"/>
</dbReference>
<dbReference type="GO" id="GO:0005634">
    <property type="term" value="C:nucleus"/>
    <property type="evidence" value="ECO:0007669"/>
    <property type="project" value="TreeGrafter"/>
</dbReference>
<dbReference type="PANTHER" id="PTHR14058">
    <property type="entry name" value="AMYLOID BETA A4 PRECURSOR PROTEIN-BINDING FAMILY B"/>
    <property type="match status" value="1"/>
</dbReference>
<dbReference type="InterPro" id="IPR006020">
    <property type="entry name" value="PTB/PI_dom"/>
</dbReference>
<dbReference type="Proteomes" id="UP000007635">
    <property type="component" value="Chromosome IX"/>
</dbReference>
<reference evidence="3" key="3">
    <citation type="submission" date="2025-09" db="UniProtKB">
        <authorList>
            <consortium name="Ensembl"/>
        </authorList>
    </citation>
    <scope>IDENTIFICATION</scope>
</reference>
<dbReference type="Ensembl" id="ENSGACT00000074289.1">
    <property type="protein sequence ID" value="ENSGACP00000054452.1"/>
    <property type="gene ID" value="ENSGACG00000016213.2"/>
</dbReference>
<dbReference type="SMART" id="SM00462">
    <property type="entry name" value="PTB"/>
    <property type="match status" value="2"/>
</dbReference>
<evidence type="ECO:0000259" key="2">
    <source>
        <dbReference type="PROSITE" id="PS01179"/>
    </source>
</evidence>
<organism evidence="3 4">
    <name type="scientific">Gasterosteus aculeatus aculeatus</name>
    <name type="common">three-spined stickleback</name>
    <dbReference type="NCBI Taxonomy" id="481459"/>
    <lineage>
        <taxon>Eukaryota</taxon>
        <taxon>Metazoa</taxon>
        <taxon>Chordata</taxon>
        <taxon>Craniata</taxon>
        <taxon>Vertebrata</taxon>
        <taxon>Euteleostomi</taxon>
        <taxon>Actinopterygii</taxon>
        <taxon>Neopterygii</taxon>
        <taxon>Teleostei</taxon>
        <taxon>Neoteleostei</taxon>
        <taxon>Acanthomorphata</taxon>
        <taxon>Eupercaria</taxon>
        <taxon>Perciformes</taxon>
        <taxon>Cottioidei</taxon>
        <taxon>Gasterosteales</taxon>
        <taxon>Gasterosteidae</taxon>
        <taxon>Gasterosteus</taxon>
    </lineage>
</organism>
<reference evidence="3 4" key="1">
    <citation type="journal article" date="2021" name="G3 (Bethesda)">
        <title>Improved contiguity of the threespine stickleback genome using long-read sequencing.</title>
        <authorList>
            <person name="Nath S."/>
            <person name="Shaw D.E."/>
            <person name="White M.A."/>
        </authorList>
    </citation>
    <scope>NUCLEOTIDE SEQUENCE [LARGE SCALE GENOMIC DNA]</scope>
    <source>
        <strain evidence="3 4">Lake Benthic</strain>
    </source>
</reference>
<dbReference type="InterPro" id="IPR039576">
    <property type="entry name" value="APBB1/2/3"/>
</dbReference>
<keyword evidence="4" id="KW-1185">Reference proteome</keyword>
<evidence type="ECO:0000256" key="1">
    <source>
        <dbReference type="ARBA" id="ARBA00022737"/>
    </source>
</evidence>